<feature type="transmembrane region" description="Helical" evidence="1">
    <location>
        <begin position="334"/>
        <end position="352"/>
    </location>
</feature>
<dbReference type="Gene3D" id="3.30.70.1440">
    <property type="entry name" value="Multidrug efflux transporter AcrB pore domain"/>
    <property type="match status" value="1"/>
</dbReference>
<dbReference type="GO" id="GO:0005886">
    <property type="term" value="C:plasma membrane"/>
    <property type="evidence" value="ECO:0007669"/>
    <property type="project" value="TreeGrafter"/>
</dbReference>
<organism evidence="2 3">
    <name type="scientific">candidate division GN15 bacterium</name>
    <dbReference type="NCBI Taxonomy" id="2072418"/>
    <lineage>
        <taxon>Bacteria</taxon>
        <taxon>candidate division GN15</taxon>
    </lineage>
</organism>
<name>A0A855WUL8_9BACT</name>
<gene>
    <name evidence="2" type="ORF">C3F09_11970</name>
</gene>
<dbReference type="Gene3D" id="3.30.70.1320">
    <property type="entry name" value="Multidrug efflux transporter AcrB pore domain like"/>
    <property type="match status" value="1"/>
</dbReference>
<protein>
    <submittedName>
        <fullName evidence="2">AcrB/AcrD/AcrF family protein</fullName>
    </submittedName>
</protein>
<evidence type="ECO:0000256" key="1">
    <source>
        <dbReference type="SAM" id="Phobius"/>
    </source>
</evidence>
<feature type="transmembrane region" description="Helical" evidence="1">
    <location>
        <begin position="1000"/>
        <end position="1023"/>
    </location>
</feature>
<sequence>MKLSEVAIKRPVFTTMMMGALLVLGLFSLLGLPVEQFPNIDFPFVIVQTVMKGASAESMENDVSKKIEDAVNQISGVRNIQSTSQEGYSLVVIEFELEKKSYEASNDVREKVAGIRADLPTEIEEPIVSTWDPGAQPILYIAVSGQRTPKEITEFTKNFIKKRLETVSGVGSVQLIGGSEREINVFLNPDKMEAFGLTVDDIQNGLMAGNVEIPGGRVDETSREYLLRVKGRVDRVSQLNDIIVKNRKGTQIRLSDVATVADTTVEQRSLSRYKGQTAVSLGIARQSGANVVEIASRTKDVIEQLKKELPPDIKMEIVSDNSTYIQDSIHEVEFNIEFGMLLAIIVIFLFLLDIRPTIITGLSIPISLVATFTIMKALGFTVNMMTLMGLSLSVGILIDDAIVVIENIYRHIHEGRSPWEAAFTATKEIGLAVMATTFSIVVVFVPVAFMQGIVGRFFYQFGMTVAFAVTISLFVAFTLTPMLSARWLVERTERIKKSGFAGTLQSIWAPIEHLLSYWNRGFDWLKPVYLRLLRSALNHRVLVILIAAASFVAALFAAQFVGQEFMAQSDEGKVYVTVDTPPGTTLQETSDRIQQIEDIVNKLPEVAASYVTIGRGNDPVTSGQVLFNLVDASKRKIKAQALVDSVRTLIQQVPGVKVSCSAGEGHAGGGKSVEVSIRGENLDELTRLRRQVQGIANAAPGAVDVDNTQEEGKPELQVTVDRKQADDLGLSLYTIPMTVRALVEGNVVTRYKEGSEEYDVRVRLDSRFRSTAEDIGRILVKSNKEIPGRDPYLVPLNQVARVVKADVIGRYQRYNRQREVRVNANVLSTAFAGSVSNYVMQKAAEIELPPGYVIAPVGEAEIMAESFANILQSLILAIIFIYLLLASQYESFTDPFSIMLSLPLSLVGAILALIGSSFSIMSMIGIVMLMGLVTKNAILLVDFVKQKRAQGMDRTGAILEAGPIRLRPILMTTFAMVFGMLPVALGIGPGAEFRAPMARAVIGGIISSTLLTLVVVPVVYTIIDDFAGLFRRKRKPGTNENEGIVVH</sequence>
<proteinExistence type="predicted"/>
<dbReference type="Gene3D" id="1.20.1640.10">
    <property type="entry name" value="Multidrug efflux transporter AcrB transmembrane domain"/>
    <property type="match status" value="2"/>
</dbReference>
<feature type="transmembrane region" description="Helical" evidence="1">
    <location>
        <begin position="920"/>
        <end position="944"/>
    </location>
</feature>
<dbReference type="PANTHER" id="PTHR32063:SF0">
    <property type="entry name" value="SWARMING MOTILITY PROTEIN SWRC"/>
    <property type="match status" value="1"/>
</dbReference>
<dbReference type="Gene3D" id="3.30.2090.10">
    <property type="entry name" value="Multidrug efflux transporter AcrB TolC docking domain, DN and DC subdomains"/>
    <property type="match status" value="2"/>
</dbReference>
<feature type="transmembrane region" description="Helical" evidence="1">
    <location>
        <begin position="429"/>
        <end position="449"/>
    </location>
</feature>
<dbReference type="SUPFAM" id="SSF82866">
    <property type="entry name" value="Multidrug efflux transporter AcrB transmembrane domain"/>
    <property type="match status" value="2"/>
</dbReference>
<dbReference type="Pfam" id="PF00873">
    <property type="entry name" value="ACR_tran"/>
    <property type="match status" value="1"/>
</dbReference>
<feature type="transmembrane region" description="Helical" evidence="1">
    <location>
        <begin position="897"/>
        <end position="914"/>
    </location>
</feature>
<dbReference type="GO" id="GO:0042910">
    <property type="term" value="F:xenobiotic transmembrane transporter activity"/>
    <property type="evidence" value="ECO:0007669"/>
    <property type="project" value="TreeGrafter"/>
</dbReference>
<dbReference type="InterPro" id="IPR027463">
    <property type="entry name" value="AcrB_DN_DC_subdom"/>
</dbReference>
<feature type="transmembrane region" description="Helical" evidence="1">
    <location>
        <begin position="359"/>
        <end position="378"/>
    </location>
</feature>
<dbReference type="InterPro" id="IPR001036">
    <property type="entry name" value="Acrflvin-R"/>
</dbReference>
<keyword evidence="1" id="KW-1133">Transmembrane helix</keyword>
<feature type="transmembrane region" description="Helical" evidence="1">
    <location>
        <begin position="384"/>
        <end position="409"/>
    </location>
</feature>
<dbReference type="Proteomes" id="UP000250918">
    <property type="component" value="Unassembled WGS sequence"/>
</dbReference>
<keyword evidence="1" id="KW-0472">Membrane</keyword>
<accession>A0A855WUL8</accession>
<dbReference type="AlphaFoldDB" id="A0A855WUL8"/>
<dbReference type="EMBL" id="PQAP01000208">
    <property type="protein sequence ID" value="PWB68276.1"/>
    <property type="molecule type" value="Genomic_DNA"/>
</dbReference>
<evidence type="ECO:0000313" key="2">
    <source>
        <dbReference type="EMBL" id="PWB68276.1"/>
    </source>
</evidence>
<dbReference type="SUPFAM" id="SSF82714">
    <property type="entry name" value="Multidrug efflux transporter AcrB TolC docking domain, DN and DC subdomains"/>
    <property type="match status" value="2"/>
</dbReference>
<feature type="transmembrane region" description="Helical" evidence="1">
    <location>
        <begin position="461"/>
        <end position="489"/>
    </location>
</feature>
<feature type="transmembrane region" description="Helical" evidence="1">
    <location>
        <begin position="969"/>
        <end position="988"/>
    </location>
</feature>
<evidence type="ECO:0000313" key="3">
    <source>
        <dbReference type="Proteomes" id="UP000250918"/>
    </source>
</evidence>
<dbReference type="PRINTS" id="PR00702">
    <property type="entry name" value="ACRIFLAVINRP"/>
</dbReference>
<feature type="transmembrane region" description="Helical" evidence="1">
    <location>
        <begin position="541"/>
        <end position="561"/>
    </location>
</feature>
<dbReference type="SUPFAM" id="SSF82693">
    <property type="entry name" value="Multidrug efflux transporter AcrB pore domain, PN1, PN2, PC1 and PC2 subdomains"/>
    <property type="match status" value="3"/>
</dbReference>
<keyword evidence="1" id="KW-0812">Transmembrane</keyword>
<dbReference type="Gene3D" id="3.30.70.1430">
    <property type="entry name" value="Multidrug efflux transporter AcrB pore domain"/>
    <property type="match status" value="2"/>
</dbReference>
<feature type="transmembrane region" description="Helical" evidence="1">
    <location>
        <begin position="866"/>
        <end position="885"/>
    </location>
</feature>
<dbReference type="PANTHER" id="PTHR32063">
    <property type="match status" value="1"/>
</dbReference>
<reference evidence="2 3" key="1">
    <citation type="journal article" date="2018" name="ISME J.">
        <title>A methanotrophic archaeon couples anaerobic oxidation of methane to Fe(III) reduction.</title>
        <authorList>
            <person name="Cai C."/>
            <person name="Leu A.O."/>
            <person name="Xie G.J."/>
            <person name="Guo J."/>
            <person name="Feng Y."/>
            <person name="Zhao J.X."/>
            <person name="Tyson G.W."/>
            <person name="Yuan Z."/>
            <person name="Hu S."/>
        </authorList>
    </citation>
    <scope>NUCLEOTIDE SEQUENCE [LARGE SCALE GENOMIC DNA]</scope>
    <source>
        <strain evidence="2">FeB_12</strain>
    </source>
</reference>
<comment type="caution">
    <text evidence="2">The sequence shown here is derived from an EMBL/GenBank/DDBJ whole genome shotgun (WGS) entry which is preliminary data.</text>
</comment>